<evidence type="ECO:0000256" key="1">
    <source>
        <dbReference type="SAM" id="SignalP"/>
    </source>
</evidence>
<dbReference type="EMBL" id="SJPN01000010">
    <property type="protein sequence ID" value="TWT92742.1"/>
    <property type="molecule type" value="Genomic_DNA"/>
</dbReference>
<comment type="caution">
    <text evidence="2">The sequence shown here is derived from an EMBL/GenBank/DDBJ whole genome shotgun (WGS) entry which is preliminary data.</text>
</comment>
<evidence type="ECO:0000313" key="3">
    <source>
        <dbReference type="Proteomes" id="UP000320176"/>
    </source>
</evidence>
<protein>
    <submittedName>
        <fullName evidence="2">Uncharacterized protein</fullName>
    </submittedName>
</protein>
<dbReference type="RefSeq" id="WP_146523041.1">
    <property type="nucleotide sequence ID" value="NZ_CP151726.1"/>
</dbReference>
<organism evidence="2 3">
    <name type="scientific">Stieleria varia</name>
    <dbReference type="NCBI Taxonomy" id="2528005"/>
    <lineage>
        <taxon>Bacteria</taxon>
        <taxon>Pseudomonadati</taxon>
        <taxon>Planctomycetota</taxon>
        <taxon>Planctomycetia</taxon>
        <taxon>Pirellulales</taxon>
        <taxon>Pirellulaceae</taxon>
        <taxon>Stieleria</taxon>
    </lineage>
</organism>
<feature type="chain" id="PRO_5022851665" evidence="1">
    <location>
        <begin position="36"/>
        <end position="202"/>
    </location>
</feature>
<gene>
    <name evidence="2" type="ORF">Pla52n_61070</name>
</gene>
<dbReference type="OrthoDB" id="5764172at2"/>
<evidence type="ECO:0000313" key="2">
    <source>
        <dbReference type="EMBL" id="TWT92742.1"/>
    </source>
</evidence>
<feature type="signal peptide" evidence="1">
    <location>
        <begin position="1"/>
        <end position="35"/>
    </location>
</feature>
<reference evidence="2 3" key="1">
    <citation type="submission" date="2019-02" db="EMBL/GenBank/DDBJ databases">
        <title>Deep-cultivation of Planctomycetes and their phenomic and genomic characterization uncovers novel biology.</title>
        <authorList>
            <person name="Wiegand S."/>
            <person name="Jogler M."/>
            <person name="Boedeker C."/>
            <person name="Pinto D."/>
            <person name="Vollmers J."/>
            <person name="Rivas-Marin E."/>
            <person name="Kohn T."/>
            <person name="Peeters S.H."/>
            <person name="Heuer A."/>
            <person name="Rast P."/>
            <person name="Oberbeckmann S."/>
            <person name="Bunk B."/>
            <person name="Jeske O."/>
            <person name="Meyerdierks A."/>
            <person name="Storesund J.E."/>
            <person name="Kallscheuer N."/>
            <person name="Luecker S."/>
            <person name="Lage O.M."/>
            <person name="Pohl T."/>
            <person name="Merkel B.J."/>
            <person name="Hornburger P."/>
            <person name="Mueller R.-W."/>
            <person name="Bruemmer F."/>
            <person name="Labrenz M."/>
            <person name="Spormann A.M."/>
            <person name="Op Den Camp H."/>
            <person name="Overmann J."/>
            <person name="Amann R."/>
            <person name="Jetten M.S.M."/>
            <person name="Mascher T."/>
            <person name="Medema M.H."/>
            <person name="Devos D.P."/>
            <person name="Kaster A.-K."/>
            <person name="Ovreas L."/>
            <person name="Rohde M."/>
            <person name="Galperin M.Y."/>
            <person name="Jogler C."/>
        </authorList>
    </citation>
    <scope>NUCLEOTIDE SEQUENCE [LARGE SCALE GENOMIC DNA]</scope>
    <source>
        <strain evidence="2 3">Pla52n</strain>
    </source>
</reference>
<keyword evidence="3" id="KW-1185">Reference proteome</keyword>
<proteinExistence type="predicted"/>
<dbReference type="Proteomes" id="UP000320176">
    <property type="component" value="Unassembled WGS sequence"/>
</dbReference>
<keyword evidence="1" id="KW-0732">Signal</keyword>
<name>A0A5C5ZYP4_9BACT</name>
<sequence precursor="true">MRLISTISRRTAVRSLLIHGVSVATLALIACVPVAAEDAAVEAEAKTETVDVFGIGSLTVPAEFKRAERQSRIIDHEFQATSKKVDRPARLTMMGASGGVEANIKRWKGQFSGGDPEAQKVKEMKIGDWTVHMVDVSGSYAESMGGGPFSGGKVVQRENYAMAGAILVEPKGRTFFVKLIGPAEVIADNHEAFVKMIKSIEK</sequence>
<dbReference type="PROSITE" id="PS51257">
    <property type="entry name" value="PROKAR_LIPOPROTEIN"/>
    <property type="match status" value="1"/>
</dbReference>
<dbReference type="AlphaFoldDB" id="A0A5C5ZYP4"/>
<accession>A0A5C5ZYP4</accession>